<keyword evidence="3" id="KW-0233">DNA recombination</keyword>
<protein>
    <submittedName>
        <fullName evidence="5">Site-specific recombinase XerD</fullName>
    </submittedName>
</protein>
<dbReference type="OrthoDB" id="1822491at2"/>
<proteinExistence type="inferred from homology"/>
<evidence type="ECO:0000256" key="2">
    <source>
        <dbReference type="ARBA" id="ARBA00023125"/>
    </source>
</evidence>
<dbReference type="Gene3D" id="1.10.443.10">
    <property type="entry name" value="Intergrase catalytic core"/>
    <property type="match status" value="1"/>
</dbReference>
<dbReference type="RefSeq" id="WP_090069484.1">
    <property type="nucleotide sequence ID" value="NZ_FOFT01000012.1"/>
</dbReference>
<evidence type="ECO:0000256" key="3">
    <source>
        <dbReference type="ARBA" id="ARBA00023172"/>
    </source>
</evidence>
<evidence type="ECO:0000313" key="5">
    <source>
        <dbReference type="EMBL" id="SES36844.1"/>
    </source>
</evidence>
<keyword evidence="2" id="KW-0238">DNA-binding</keyword>
<reference evidence="6" key="1">
    <citation type="submission" date="2016-10" db="EMBL/GenBank/DDBJ databases">
        <authorList>
            <person name="Varghese N."/>
            <person name="Submissions S."/>
        </authorList>
    </citation>
    <scope>NUCLEOTIDE SEQUENCE [LARGE SCALE GENOMIC DNA]</scope>
    <source>
        <strain evidence="6">CGMCC 4.578</strain>
    </source>
</reference>
<dbReference type="EMBL" id="FOFT01000012">
    <property type="protein sequence ID" value="SES36844.1"/>
    <property type="molecule type" value="Genomic_DNA"/>
</dbReference>
<organism evidence="5 6">
    <name type="scientific">Lentzea flaviverrucosa</name>
    <dbReference type="NCBI Taxonomy" id="200379"/>
    <lineage>
        <taxon>Bacteria</taxon>
        <taxon>Bacillati</taxon>
        <taxon>Actinomycetota</taxon>
        <taxon>Actinomycetes</taxon>
        <taxon>Pseudonocardiales</taxon>
        <taxon>Pseudonocardiaceae</taxon>
        <taxon>Lentzea</taxon>
    </lineage>
</organism>
<dbReference type="SUPFAM" id="SSF56349">
    <property type="entry name" value="DNA breaking-rejoining enzymes"/>
    <property type="match status" value="1"/>
</dbReference>
<accession>A0A1H9WSQ1</accession>
<dbReference type="Gene3D" id="1.10.150.130">
    <property type="match status" value="1"/>
</dbReference>
<dbReference type="GO" id="GO:0006310">
    <property type="term" value="P:DNA recombination"/>
    <property type="evidence" value="ECO:0007669"/>
    <property type="project" value="UniProtKB-KW"/>
</dbReference>
<feature type="domain" description="Tyr recombinase" evidence="4">
    <location>
        <begin position="189"/>
        <end position="386"/>
    </location>
</feature>
<dbReference type="Proteomes" id="UP000199028">
    <property type="component" value="Unassembled WGS sequence"/>
</dbReference>
<dbReference type="InterPro" id="IPR013762">
    <property type="entry name" value="Integrase-like_cat_sf"/>
</dbReference>
<sequence length="404" mass="44747">MAAKRPPIGVKLSVDIEHLPDRPTPYRARVRWIDPVTGKRPSRSHSCETEDEAVAWIEGMERAAAGGVDPNAAMMTLAEYGTPDVLTLALRGLEDKTLPPYMCGWKLRILPSLGHLPVRMITAGAVDRAVMDPESGWIAEECSKSVVKNTLAMLVRIMEQALRDGIIDRNPARIKGWQKQYARVEDELDDPRSLALPDWPTLLRLADALAARSAGEYDGWRDVVLFAACTAARIGEISGCRVRDINRDDWTWTVRRQTTTAPGGLVDKGTKGKRARIVPLIDEIREMVERRIANTDGTKDARLLVGPRGGRVSTAVLRDATHWDEVVTKLGFDHLKRHSLRHTGLTWMADAGVPIHHLQKIAGHGSITTTQRYLHPHNQAVSDAGVLLSAHLRRPAAIPKLRVV</sequence>
<comment type="similarity">
    <text evidence="1">Belongs to the 'phage' integrase family.</text>
</comment>
<dbReference type="InterPro" id="IPR002104">
    <property type="entry name" value="Integrase_catalytic"/>
</dbReference>
<dbReference type="PANTHER" id="PTHR30349:SF64">
    <property type="entry name" value="PROPHAGE INTEGRASE INTD-RELATED"/>
    <property type="match status" value="1"/>
</dbReference>
<evidence type="ECO:0000259" key="4">
    <source>
        <dbReference type="PROSITE" id="PS51898"/>
    </source>
</evidence>
<dbReference type="GO" id="GO:0003677">
    <property type="term" value="F:DNA binding"/>
    <property type="evidence" value="ECO:0007669"/>
    <property type="project" value="UniProtKB-KW"/>
</dbReference>
<dbReference type="InterPro" id="IPR010998">
    <property type="entry name" value="Integrase_recombinase_N"/>
</dbReference>
<dbReference type="GO" id="GO:0015074">
    <property type="term" value="P:DNA integration"/>
    <property type="evidence" value="ECO:0007669"/>
    <property type="project" value="InterPro"/>
</dbReference>
<dbReference type="PANTHER" id="PTHR30349">
    <property type="entry name" value="PHAGE INTEGRASE-RELATED"/>
    <property type="match status" value="1"/>
</dbReference>
<gene>
    <name evidence="5" type="ORF">SAMN05216195_112188</name>
</gene>
<evidence type="ECO:0000256" key="1">
    <source>
        <dbReference type="ARBA" id="ARBA00008857"/>
    </source>
</evidence>
<dbReference type="Pfam" id="PF00589">
    <property type="entry name" value="Phage_integrase"/>
    <property type="match status" value="1"/>
</dbReference>
<keyword evidence="6" id="KW-1185">Reference proteome</keyword>
<dbReference type="InterPro" id="IPR050090">
    <property type="entry name" value="Tyrosine_recombinase_XerCD"/>
</dbReference>
<dbReference type="CDD" id="cd00796">
    <property type="entry name" value="INT_Rci_Hp1_C"/>
    <property type="match status" value="1"/>
</dbReference>
<name>A0A1H9WSQ1_9PSEU</name>
<dbReference type="InterPro" id="IPR011010">
    <property type="entry name" value="DNA_brk_join_enz"/>
</dbReference>
<evidence type="ECO:0000313" key="6">
    <source>
        <dbReference type="Proteomes" id="UP000199028"/>
    </source>
</evidence>
<dbReference type="PROSITE" id="PS51898">
    <property type="entry name" value="TYR_RECOMBINASE"/>
    <property type="match status" value="1"/>
</dbReference>
<dbReference type="AlphaFoldDB" id="A0A1H9WSQ1"/>